<feature type="compositionally biased region" description="Polar residues" evidence="1">
    <location>
        <begin position="31"/>
        <end position="43"/>
    </location>
</feature>
<protein>
    <submittedName>
        <fullName evidence="2">Uncharacterized protein</fullName>
    </submittedName>
</protein>
<organism evidence="2 3">
    <name type="scientific">Trichonephila inaurata madagascariensis</name>
    <dbReference type="NCBI Taxonomy" id="2747483"/>
    <lineage>
        <taxon>Eukaryota</taxon>
        <taxon>Metazoa</taxon>
        <taxon>Ecdysozoa</taxon>
        <taxon>Arthropoda</taxon>
        <taxon>Chelicerata</taxon>
        <taxon>Arachnida</taxon>
        <taxon>Araneae</taxon>
        <taxon>Araneomorphae</taxon>
        <taxon>Entelegynae</taxon>
        <taxon>Araneoidea</taxon>
        <taxon>Nephilidae</taxon>
        <taxon>Trichonephila</taxon>
        <taxon>Trichonephila inaurata</taxon>
    </lineage>
</organism>
<comment type="caution">
    <text evidence="2">The sequence shown here is derived from an EMBL/GenBank/DDBJ whole genome shotgun (WGS) entry which is preliminary data.</text>
</comment>
<accession>A0A8X6X7C8</accession>
<feature type="region of interest" description="Disordered" evidence="1">
    <location>
        <begin position="21"/>
        <end position="89"/>
    </location>
</feature>
<evidence type="ECO:0000313" key="2">
    <source>
        <dbReference type="EMBL" id="GFY48129.1"/>
    </source>
</evidence>
<reference evidence="2" key="1">
    <citation type="submission" date="2020-08" db="EMBL/GenBank/DDBJ databases">
        <title>Multicomponent nature underlies the extraordinary mechanical properties of spider dragline silk.</title>
        <authorList>
            <person name="Kono N."/>
            <person name="Nakamura H."/>
            <person name="Mori M."/>
            <person name="Yoshida Y."/>
            <person name="Ohtoshi R."/>
            <person name="Malay A.D."/>
            <person name="Moran D.A.P."/>
            <person name="Tomita M."/>
            <person name="Numata K."/>
            <person name="Arakawa K."/>
        </authorList>
    </citation>
    <scope>NUCLEOTIDE SEQUENCE</scope>
</reference>
<keyword evidence="3" id="KW-1185">Reference proteome</keyword>
<evidence type="ECO:0000256" key="1">
    <source>
        <dbReference type="SAM" id="MobiDB-lite"/>
    </source>
</evidence>
<dbReference type="AlphaFoldDB" id="A0A8X6X7C8"/>
<sequence>MKFITETSEDSILTFQLKAYTRSKRPRHMSTSKVLSSAQPSNPSRRHSNKQENEKDWQGRNTEENSFTIQELHRPQMSISKPPMPIGEP</sequence>
<dbReference type="Proteomes" id="UP000886998">
    <property type="component" value="Unassembled WGS sequence"/>
</dbReference>
<name>A0A8X6X7C8_9ARAC</name>
<gene>
    <name evidence="2" type="ORF">TNIN_278421</name>
</gene>
<evidence type="ECO:0000313" key="3">
    <source>
        <dbReference type="Proteomes" id="UP000886998"/>
    </source>
</evidence>
<proteinExistence type="predicted"/>
<dbReference type="EMBL" id="BMAV01006319">
    <property type="protein sequence ID" value="GFY48129.1"/>
    <property type="molecule type" value="Genomic_DNA"/>
</dbReference>
<feature type="compositionally biased region" description="Basic and acidic residues" evidence="1">
    <location>
        <begin position="49"/>
        <end position="63"/>
    </location>
</feature>
<dbReference type="OrthoDB" id="10572682at2759"/>
<feature type="compositionally biased region" description="Basic residues" evidence="1">
    <location>
        <begin position="21"/>
        <end position="30"/>
    </location>
</feature>